<dbReference type="EMBL" id="BMAO01035342">
    <property type="protein sequence ID" value="GFR03055.1"/>
    <property type="molecule type" value="Genomic_DNA"/>
</dbReference>
<feature type="transmembrane region" description="Helical" evidence="1">
    <location>
        <begin position="53"/>
        <end position="75"/>
    </location>
</feature>
<evidence type="ECO:0008006" key="4">
    <source>
        <dbReference type="Google" id="ProtNLM"/>
    </source>
</evidence>
<keyword evidence="1" id="KW-0812">Transmembrane</keyword>
<feature type="transmembrane region" description="Helical" evidence="1">
    <location>
        <begin position="272"/>
        <end position="291"/>
    </location>
</feature>
<proteinExistence type="predicted"/>
<sequence length="296" mass="34217">MYMMDVVLSVLLAVIFTVEMTYRCTLVKKIKHMKKIIKILRNLKSGKTSDNTLWLKVLIIINMSLEIALFTYRLLTGDMYQAISYRFFGYSFQENVYHDIVSVICEMYFVIFLYLPMTAFGFYYTAVCYDTKCIIKQFAASLLVEKSFNYENLLHDYSVIKSAVKKFDDTVGFLIFTTLIYNSCDLYFTLNVVLEASILDIAYLTYYNFFTSFTLIILMMASAASVADASSEVSSMAVTMPEDKGRSNFNHQRFITLADKEITLTAWKITPIRRNFIFGIVGILLTYTLMFQKLTT</sequence>
<keyword evidence="3" id="KW-1185">Reference proteome</keyword>
<keyword evidence="1" id="KW-0472">Membrane</keyword>
<dbReference type="Proteomes" id="UP000887116">
    <property type="component" value="Unassembled WGS sequence"/>
</dbReference>
<feature type="transmembrane region" description="Helical" evidence="1">
    <location>
        <begin position="206"/>
        <end position="227"/>
    </location>
</feature>
<evidence type="ECO:0000256" key="1">
    <source>
        <dbReference type="SAM" id="Phobius"/>
    </source>
</evidence>
<dbReference type="OrthoDB" id="6415966at2759"/>
<reference evidence="2" key="1">
    <citation type="submission" date="2020-07" db="EMBL/GenBank/DDBJ databases">
        <title>Multicomponent nature underlies the extraordinary mechanical properties of spider dragline silk.</title>
        <authorList>
            <person name="Kono N."/>
            <person name="Nakamura H."/>
            <person name="Mori M."/>
            <person name="Yoshida Y."/>
            <person name="Ohtoshi R."/>
            <person name="Malay A.D."/>
            <person name="Moran D.A.P."/>
            <person name="Tomita M."/>
            <person name="Numata K."/>
            <person name="Arakawa K."/>
        </authorList>
    </citation>
    <scope>NUCLEOTIDE SEQUENCE</scope>
</reference>
<keyword evidence="1" id="KW-1133">Transmembrane helix</keyword>
<gene>
    <name evidence="2" type="primary">AVEN_139923_1</name>
    <name evidence="2" type="ORF">TNCT_521451</name>
</gene>
<name>A0A8X6LAY6_TRICU</name>
<protein>
    <recommendedName>
        <fullName evidence="4">Gustatory receptor</fullName>
    </recommendedName>
</protein>
<organism evidence="2 3">
    <name type="scientific">Trichonephila clavata</name>
    <name type="common">Joro spider</name>
    <name type="synonym">Nephila clavata</name>
    <dbReference type="NCBI Taxonomy" id="2740835"/>
    <lineage>
        <taxon>Eukaryota</taxon>
        <taxon>Metazoa</taxon>
        <taxon>Ecdysozoa</taxon>
        <taxon>Arthropoda</taxon>
        <taxon>Chelicerata</taxon>
        <taxon>Arachnida</taxon>
        <taxon>Araneae</taxon>
        <taxon>Araneomorphae</taxon>
        <taxon>Entelegynae</taxon>
        <taxon>Araneoidea</taxon>
        <taxon>Nephilidae</taxon>
        <taxon>Trichonephila</taxon>
    </lineage>
</organism>
<comment type="caution">
    <text evidence="2">The sequence shown here is derived from an EMBL/GenBank/DDBJ whole genome shotgun (WGS) entry which is preliminary data.</text>
</comment>
<evidence type="ECO:0000313" key="2">
    <source>
        <dbReference type="EMBL" id="GFR03055.1"/>
    </source>
</evidence>
<feature type="transmembrane region" description="Helical" evidence="1">
    <location>
        <begin position="171"/>
        <end position="194"/>
    </location>
</feature>
<accession>A0A8X6LAY6</accession>
<evidence type="ECO:0000313" key="3">
    <source>
        <dbReference type="Proteomes" id="UP000887116"/>
    </source>
</evidence>
<dbReference type="AlphaFoldDB" id="A0A8X6LAY6"/>